<protein>
    <submittedName>
        <fullName evidence="2">Uncharacterized protein</fullName>
    </submittedName>
</protein>
<sequence>MRHTLQFLTILALSLCATGCHHPSHNRPVYWHENQDPYRNPDQHWSRGPHTDH</sequence>
<keyword evidence="3" id="KW-1185">Reference proteome</keyword>
<evidence type="ECO:0000313" key="2">
    <source>
        <dbReference type="EMBL" id="AXY22857.1"/>
    </source>
</evidence>
<evidence type="ECO:0000256" key="1">
    <source>
        <dbReference type="SAM" id="MobiDB-lite"/>
    </source>
</evidence>
<organism evidence="2 3">
    <name type="scientific">Komagataeibacter saccharivorans</name>
    <dbReference type="NCBI Taxonomy" id="265959"/>
    <lineage>
        <taxon>Bacteria</taxon>
        <taxon>Pseudomonadati</taxon>
        <taxon>Pseudomonadota</taxon>
        <taxon>Alphaproteobacteria</taxon>
        <taxon>Acetobacterales</taxon>
        <taxon>Acetobacteraceae</taxon>
        <taxon>Komagataeibacter</taxon>
    </lineage>
</organism>
<feature type="compositionally biased region" description="Basic and acidic residues" evidence="1">
    <location>
        <begin position="33"/>
        <end position="53"/>
    </location>
</feature>
<proteinExistence type="predicted"/>
<accession>A0A347WDB4</accession>
<feature type="region of interest" description="Disordered" evidence="1">
    <location>
        <begin position="30"/>
        <end position="53"/>
    </location>
</feature>
<dbReference type="KEGG" id="ksc:CD178_02101"/>
<name>A0A347WDB4_9PROT</name>
<evidence type="ECO:0000313" key="3">
    <source>
        <dbReference type="Proteomes" id="UP000264120"/>
    </source>
</evidence>
<gene>
    <name evidence="2" type="ORF">CD178_02101</name>
</gene>
<dbReference type="EMBL" id="CP023036">
    <property type="protein sequence ID" value="AXY22857.1"/>
    <property type="molecule type" value="Genomic_DNA"/>
</dbReference>
<dbReference type="Proteomes" id="UP000264120">
    <property type="component" value="Chromosome"/>
</dbReference>
<reference evidence="2 3" key="1">
    <citation type="submission" date="2017-08" db="EMBL/GenBank/DDBJ databases">
        <title>Complete genome sequence of Gluconacetobacter saccharivorans CV1 isolated from Fermented Vinegar.</title>
        <authorList>
            <person name="Kim S.-Y."/>
        </authorList>
    </citation>
    <scope>NUCLEOTIDE SEQUENCE [LARGE SCALE GENOMIC DNA]</scope>
    <source>
        <strain evidence="2 3">CV1</strain>
    </source>
</reference>
<dbReference type="AlphaFoldDB" id="A0A347WDB4"/>